<dbReference type="InterPro" id="IPR027417">
    <property type="entry name" value="P-loop_NTPase"/>
</dbReference>
<dbReference type="AlphaFoldDB" id="A0A5J4RUD8"/>
<dbReference type="SUPFAM" id="SSF52540">
    <property type="entry name" value="P-loop containing nucleoside triphosphate hydrolases"/>
    <property type="match status" value="1"/>
</dbReference>
<dbReference type="Gene3D" id="3.40.50.300">
    <property type="entry name" value="P-loop containing nucleotide triphosphate hydrolases"/>
    <property type="match status" value="1"/>
</dbReference>
<dbReference type="PANTHER" id="PTHR12873">
    <property type="entry name" value="T7-LIKE MITOCHONDRIAL DNA HELICASE"/>
    <property type="match status" value="1"/>
</dbReference>
<sequence>MEFNLEKRKQEVKELLKIYDSQDHNGIRVGLDCFDRICRFETKRLAVWTAQPSAGKTTFLNYYSYLLNKKVGGKTLFLSYETFAEEHVGMFRTITGWDDDTIMDNFFFENTDEIMDVKTIGECIEYYRKEAGIINVVIDPFNELEEKDKSTDAIGELLKELKRIAKHNDVILHLVAHPTKPSKQEEKLTRNSTSGSYNFLAKADFLLLMERGTGNIVKIEVAKLRRNFVLGQMYESCDLIMDKDKYHYRKATDLEIATANKEEEKERPFGSNKTPDCGDSLYNLFPKKSETSIKTVHDLIESKKSGVAGKQNSNIPNNIVPESMSNIPTPDNDIPAWITESIKLCAKYKENDKRISPDILNNTEVDLYKLKYVYLTKYKKYDWITEYEKRISLKYGIELGEDCYKQKIDTLRSMPYETKEDKNAITDYKRKNLVMYTVSGLFGKSRLLKNLEHYNNIIAIDVDGDKNPTLSLSDMKQRVNSMPFVFYSAESCSGKGIFALMALAGDKSDFLDYFNALEIDFANVGIIIDSSCKDIPRTRYVSYDINPYVNFDAFVYNTKYPDTPSLSTSNTSKAKKQAPKAPETNISQTDLSQIVVKGKTDTQKLDFIISDIQTNKINIVPQRKDSLQVRLALIKLYGKEGLPYWLKICESKKNYDKDKETKEYEKDLTLEKEYKFDLGSIIYFYRIAKEKVLQNSVGTPQI</sequence>
<dbReference type="InterPro" id="IPR027032">
    <property type="entry name" value="Twinkle-like"/>
</dbReference>
<dbReference type="GO" id="GO:0003697">
    <property type="term" value="F:single-stranded DNA binding"/>
    <property type="evidence" value="ECO:0007669"/>
    <property type="project" value="InterPro"/>
</dbReference>
<dbReference type="Pfam" id="PF08800">
    <property type="entry name" value="BT4734-like_N"/>
    <property type="match status" value="1"/>
</dbReference>
<dbReference type="InterPro" id="IPR014907">
    <property type="entry name" value="BT4734-like_N"/>
</dbReference>
<dbReference type="EMBL" id="SNRY01000746">
    <property type="protein sequence ID" value="KAA6336935.1"/>
    <property type="molecule type" value="Genomic_DNA"/>
</dbReference>
<accession>A0A5J4RUD8</accession>
<proteinExistence type="predicted"/>
<feature type="region of interest" description="Disordered" evidence="1">
    <location>
        <begin position="565"/>
        <end position="584"/>
    </location>
</feature>
<feature type="domain" description="BT4734-like N-terminal" evidence="2">
    <location>
        <begin position="431"/>
        <end position="548"/>
    </location>
</feature>
<comment type="caution">
    <text evidence="3">The sequence shown here is derived from an EMBL/GenBank/DDBJ whole genome shotgun (WGS) entry which is preliminary data.</text>
</comment>
<feature type="region of interest" description="Disordered" evidence="1">
    <location>
        <begin position="307"/>
        <end position="326"/>
    </location>
</feature>
<protein>
    <recommendedName>
        <fullName evidence="2">BT4734-like N-terminal domain-containing protein</fullName>
    </recommendedName>
</protein>
<dbReference type="GO" id="GO:0043139">
    <property type="term" value="F:5'-3' DNA helicase activity"/>
    <property type="evidence" value="ECO:0007669"/>
    <property type="project" value="InterPro"/>
</dbReference>
<dbReference type="PANTHER" id="PTHR12873:SF0">
    <property type="entry name" value="TWINKLE MTDNA HELICASE"/>
    <property type="match status" value="1"/>
</dbReference>
<evidence type="ECO:0000313" key="3">
    <source>
        <dbReference type="EMBL" id="KAA6336935.1"/>
    </source>
</evidence>
<evidence type="ECO:0000256" key="1">
    <source>
        <dbReference type="SAM" id="MobiDB-lite"/>
    </source>
</evidence>
<organism evidence="3">
    <name type="scientific">termite gut metagenome</name>
    <dbReference type="NCBI Taxonomy" id="433724"/>
    <lineage>
        <taxon>unclassified sequences</taxon>
        <taxon>metagenomes</taxon>
        <taxon>organismal metagenomes</taxon>
    </lineage>
</organism>
<name>A0A5J4RUD8_9ZZZZ</name>
<gene>
    <name evidence="3" type="ORF">EZS27_014944</name>
</gene>
<evidence type="ECO:0000259" key="2">
    <source>
        <dbReference type="Pfam" id="PF08800"/>
    </source>
</evidence>
<reference evidence="3" key="1">
    <citation type="submission" date="2019-03" db="EMBL/GenBank/DDBJ databases">
        <title>Single cell metagenomics reveals metabolic interactions within the superorganism composed of flagellate Streblomastix strix and complex community of Bacteroidetes bacteria on its surface.</title>
        <authorList>
            <person name="Treitli S.C."/>
            <person name="Kolisko M."/>
            <person name="Husnik F."/>
            <person name="Keeling P."/>
            <person name="Hampl V."/>
        </authorList>
    </citation>
    <scope>NUCLEOTIDE SEQUENCE</scope>
    <source>
        <strain evidence="3">STM</strain>
    </source>
</reference>